<gene>
    <name evidence="1" type="ORF">PITG_07067</name>
</gene>
<evidence type="ECO:0000313" key="2">
    <source>
        <dbReference type="Proteomes" id="UP000006643"/>
    </source>
</evidence>
<organism evidence="1 2">
    <name type="scientific">Phytophthora infestans (strain T30-4)</name>
    <name type="common">Potato late blight agent</name>
    <dbReference type="NCBI Taxonomy" id="403677"/>
    <lineage>
        <taxon>Eukaryota</taxon>
        <taxon>Sar</taxon>
        <taxon>Stramenopiles</taxon>
        <taxon>Oomycota</taxon>
        <taxon>Peronosporomycetes</taxon>
        <taxon>Peronosporales</taxon>
        <taxon>Peronosporaceae</taxon>
        <taxon>Phytophthora</taxon>
    </lineage>
</organism>
<dbReference type="InParanoid" id="D0N766"/>
<dbReference type="AlphaFoldDB" id="D0N766"/>
<evidence type="ECO:0000313" key="1">
    <source>
        <dbReference type="EMBL" id="EEY53415.1"/>
    </source>
</evidence>
<reference evidence="2" key="1">
    <citation type="journal article" date="2009" name="Nature">
        <title>Genome sequence and analysis of the Irish potato famine pathogen Phytophthora infestans.</title>
        <authorList>
            <consortium name="The Broad Institute Genome Sequencing Platform"/>
            <person name="Haas B.J."/>
            <person name="Kamoun S."/>
            <person name="Zody M.C."/>
            <person name="Jiang R.H."/>
            <person name="Handsaker R.E."/>
            <person name="Cano L.M."/>
            <person name="Grabherr M."/>
            <person name="Kodira C.D."/>
            <person name="Raffaele S."/>
            <person name="Torto-Alalibo T."/>
            <person name="Bozkurt T.O."/>
            <person name="Ah-Fong A.M."/>
            <person name="Alvarado L."/>
            <person name="Anderson V.L."/>
            <person name="Armstrong M.R."/>
            <person name="Avrova A."/>
            <person name="Baxter L."/>
            <person name="Beynon J."/>
            <person name="Boevink P.C."/>
            <person name="Bollmann S.R."/>
            <person name="Bos J.I."/>
            <person name="Bulone V."/>
            <person name="Cai G."/>
            <person name="Cakir C."/>
            <person name="Carrington J.C."/>
            <person name="Chawner M."/>
            <person name="Conti L."/>
            <person name="Costanzo S."/>
            <person name="Ewan R."/>
            <person name="Fahlgren N."/>
            <person name="Fischbach M.A."/>
            <person name="Fugelstad J."/>
            <person name="Gilroy E.M."/>
            <person name="Gnerre S."/>
            <person name="Green P.J."/>
            <person name="Grenville-Briggs L.J."/>
            <person name="Griffith J."/>
            <person name="Grunwald N.J."/>
            <person name="Horn K."/>
            <person name="Horner N.R."/>
            <person name="Hu C.H."/>
            <person name="Huitema E."/>
            <person name="Jeong D.H."/>
            <person name="Jones A.M."/>
            <person name="Jones J.D."/>
            <person name="Jones R.W."/>
            <person name="Karlsson E.K."/>
            <person name="Kunjeti S.G."/>
            <person name="Lamour K."/>
            <person name="Liu Z."/>
            <person name="Ma L."/>
            <person name="Maclean D."/>
            <person name="Chibucos M.C."/>
            <person name="McDonald H."/>
            <person name="McWalters J."/>
            <person name="Meijer H.J."/>
            <person name="Morgan W."/>
            <person name="Morris P.F."/>
            <person name="Munro C.A."/>
            <person name="O'Neill K."/>
            <person name="Ospina-Giraldo M."/>
            <person name="Pinzon A."/>
            <person name="Pritchard L."/>
            <person name="Ramsahoye B."/>
            <person name="Ren Q."/>
            <person name="Restrepo S."/>
            <person name="Roy S."/>
            <person name="Sadanandom A."/>
            <person name="Savidor A."/>
            <person name="Schornack S."/>
            <person name="Schwartz D.C."/>
            <person name="Schumann U.D."/>
            <person name="Schwessinger B."/>
            <person name="Seyer L."/>
            <person name="Sharpe T."/>
            <person name="Silvar C."/>
            <person name="Song J."/>
            <person name="Studholme D.J."/>
            <person name="Sykes S."/>
            <person name="Thines M."/>
            <person name="van de Vondervoort P.J."/>
            <person name="Phuntumart V."/>
            <person name="Wawra S."/>
            <person name="Weide R."/>
            <person name="Win J."/>
            <person name="Young C."/>
            <person name="Zhou S."/>
            <person name="Fry W."/>
            <person name="Meyers B.C."/>
            <person name="van West P."/>
            <person name="Ristaino J."/>
            <person name="Govers F."/>
            <person name="Birch P.R."/>
            <person name="Whisson S.C."/>
            <person name="Judelson H.S."/>
            <person name="Nusbaum C."/>
        </authorList>
    </citation>
    <scope>NUCLEOTIDE SEQUENCE [LARGE SCALE GENOMIC DNA]</scope>
    <source>
        <strain evidence="2">T30-4</strain>
    </source>
</reference>
<dbReference type="KEGG" id="pif:PITG_07067"/>
<dbReference type="GeneID" id="9464030"/>
<dbReference type="Proteomes" id="UP000006643">
    <property type="component" value="Unassembled WGS sequence"/>
</dbReference>
<accession>D0N766</accession>
<dbReference type="HOGENOM" id="CLU_057794_1_0_1"/>
<dbReference type="EMBL" id="DS028127">
    <property type="protein sequence ID" value="EEY53415.1"/>
    <property type="molecule type" value="Genomic_DNA"/>
</dbReference>
<proteinExistence type="predicted"/>
<dbReference type="OMA" id="WIVIADD"/>
<keyword evidence="2" id="KW-1185">Reference proteome</keyword>
<dbReference type="VEuPathDB" id="FungiDB:PITG_07067"/>
<dbReference type="OrthoDB" id="89328at2759"/>
<protein>
    <submittedName>
        <fullName evidence="1">Uncharacterized protein</fullName>
    </submittedName>
</protein>
<dbReference type="eggNOG" id="ENOG502RG84">
    <property type="taxonomic scope" value="Eukaryota"/>
</dbReference>
<dbReference type="STRING" id="403677.D0N766"/>
<name>D0N766_PHYIT</name>
<sequence>MTSQATSFQDLVQGGITTVTYVIKKETRDVYASYFKKFCDFCISNEYPDPATARHYELPLLLVTFMESVSASVSVSNKIVKKIRAAEANFYGSYERRNEAGPDKWIVIADDQGIKYELGNLSKDAFVRQFMRGLKKRKSTELTHRLWFLTVAAFAFYGMCRINEVLSFRWKDLTLSLTRPSAADPSVSITYGVYKLEGRKTDVAEAKTDYEWSDNDYIFPALSKISKMG</sequence>
<dbReference type="RefSeq" id="XP_002905033.1">
    <property type="nucleotide sequence ID" value="XM_002904987.1"/>
</dbReference>